<keyword evidence="5" id="KW-1185">Reference proteome</keyword>
<dbReference type="NCBIfam" id="TIGR00732">
    <property type="entry name" value="dprA"/>
    <property type="match status" value="1"/>
</dbReference>
<dbReference type="PANTHER" id="PTHR43022">
    <property type="entry name" value="PROTEIN SMF"/>
    <property type="match status" value="1"/>
</dbReference>
<protein>
    <submittedName>
        <fullName evidence="4">DNA-processing protein DprA</fullName>
    </submittedName>
</protein>
<dbReference type="InterPro" id="IPR036388">
    <property type="entry name" value="WH-like_DNA-bd_sf"/>
</dbReference>
<dbReference type="InterPro" id="IPR057666">
    <property type="entry name" value="DrpA_SLOG"/>
</dbReference>
<feature type="domain" description="Smf/DprA SLOG" evidence="2">
    <location>
        <begin position="109"/>
        <end position="313"/>
    </location>
</feature>
<name>A0AA95F0E1_9BACL</name>
<sequence length="399" mass="44119">MSIVRPDRIKPEQEVKPPIFEHVIQSGITRESLIVLHETEGIGNATIRKIVDQGYQLLYPSLSDASKLREGEWRELGAKPEQASAIVASFRPDVLASRVQWHLKHEVQLVTYLDEGYPPLLREIADPPWVLYYKGNWKLTAQLCIGVVGTRLATAYGRKVAEELSARCANRLTIVSGLARGIDTAAHIGALRGEYGTIAVMASPINQCYPPENRQLYEQIAQKGLIVTEVAPGTKLHKGMFPMRNRIIAALSRGVIVVEAALKSGALITADLAMGYNRDVFIVPGPVTSPSSQGALDYFRQGAYPVLDESDIFFVYQHDIDINGSAAKEHSTKRLIGSEGEKLTPNEQLIYDILHNEPLSIDEIVDKSGMSFGHLHSVLLSLTIKRRIHQQPGSVYNVL</sequence>
<evidence type="ECO:0000256" key="1">
    <source>
        <dbReference type="ARBA" id="ARBA00006525"/>
    </source>
</evidence>
<evidence type="ECO:0000313" key="4">
    <source>
        <dbReference type="EMBL" id="WEK56201.1"/>
    </source>
</evidence>
<dbReference type="Gene3D" id="3.40.50.450">
    <property type="match status" value="1"/>
</dbReference>
<dbReference type="InterPro" id="IPR003488">
    <property type="entry name" value="DprA"/>
</dbReference>
<dbReference type="Proteomes" id="UP001178662">
    <property type="component" value="Chromosome"/>
</dbReference>
<dbReference type="SUPFAM" id="SSF102405">
    <property type="entry name" value="MCP/YpsA-like"/>
    <property type="match status" value="1"/>
</dbReference>
<dbReference type="PANTHER" id="PTHR43022:SF1">
    <property type="entry name" value="PROTEIN SMF"/>
    <property type="match status" value="1"/>
</dbReference>
<dbReference type="Pfam" id="PF17782">
    <property type="entry name" value="WHD_DprA"/>
    <property type="match status" value="1"/>
</dbReference>
<feature type="domain" description="DprA winged helix" evidence="3">
    <location>
        <begin position="341"/>
        <end position="393"/>
    </location>
</feature>
<reference evidence="4" key="1">
    <citation type="submission" date="2023-03" db="EMBL/GenBank/DDBJ databases">
        <title>Andean soil-derived lignocellulolytic bacterial consortium as a source of novel taxa and putative plastic-active enzymes.</title>
        <authorList>
            <person name="Diaz-Garcia L."/>
            <person name="Chuvochina M."/>
            <person name="Feuerriegel G."/>
            <person name="Bunk B."/>
            <person name="Sproer C."/>
            <person name="Streit W.R."/>
            <person name="Rodriguez L.M."/>
            <person name="Overmann J."/>
            <person name="Jimenez D.J."/>
        </authorList>
    </citation>
    <scope>NUCLEOTIDE SEQUENCE</scope>
    <source>
        <strain evidence="4">MAG 2441</strain>
    </source>
</reference>
<dbReference type="InterPro" id="IPR041614">
    <property type="entry name" value="DprA_WH"/>
</dbReference>
<dbReference type="Gene3D" id="1.10.10.10">
    <property type="entry name" value="Winged helix-like DNA-binding domain superfamily/Winged helix DNA-binding domain"/>
    <property type="match status" value="1"/>
</dbReference>
<evidence type="ECO:0000259" key="3">
    <source>
        <dbReference type="Pfam" id="PF17782"/>
    </source>
</evidence>
<comment type="similarity">
    <text evidence="1">Belongs to the DprA/Smf family.</text>
</comment>
<organism evidence="4 5">
    <name type="scientific">Candidatus Cohnella colombiensis</name>
    <dbReference type="NCBI Taxonomy" id="3121368"/>
    <lineage>
        <taxon>Bacteria</taxon>
        <taxon>Bacillati</taxon>
        <taxon>Bacillota</taxon>
        <taxon>Bacilli</taxon>
        <taxon>Bacillales</taxon>
        <taxon>Paenibacillaceae</taxon>
        <taxon>Cohnella</taxon>
    </lineage>
</organism>
<gene>
    <name evidence="4" type="primary">dprA</name>
    <name evidence="4" type="ORF">P0Y55_09185</name>
</gene>
<dbReference type="EMBL" id="CP119317">
    <property type="protein sequence ID" value="WEK56201.1"/>
    <property type="molecule type" value="Genomic_DNA"/>
</dbReference>
<evidence type="ECO:0000259" key="2">
    <source>
        <dbReference type="Pfam" id="PF02481"/>
    </source>
</evidence>
<dbReference type="Pfam" id="PF02481">
    <property type="entry name" value="DNA_processg_A"/>
    <property type="match status" value="1"/>
</dbReference>
<accession>A0AA95F0E1</accession>
<proteinExistence type="inferred from homology"/>
<evidence type="ECO:0000313" key="5">
    <source>
        <dbReference type="Proteomes" id="UP001178662"/>
    </source>
</evidence>
<dbReference type="GO" id="GO:0009294">
    <property type="term" value="P:DNA-mediated transformation"/>
    <property type="evidence" value="ECO:0007669"/>
    <property type="project" value="InterPro"/>
</dbReference>
<dbReference type="AlphaFoldDB" id="A0AA95F0E1"/>